<dbReference type="InterPro" id="IPR011063">
    <property type="entry name" value="TilS/TtcA_N"/>
</dbReference>
<keyword evidence="2 8" id="KW-0963">Cytoplasm</keyword>
<dbReference type="InterPro" id="IPR012795">
    <property type="entry name" value="tRNA_Ile_lys_synt_N"/>
</dbReference>
<keyword evidence="6 8" id="KW-0067">ATP-binding</keyword>
<evidence type="ECO:0000256" key="8">
    <source>
        <dbReference type="HAMAP-Rule" id="MF_01161"/>
    </source>
</evidence>
<dbReference type="OrthoDB" id="9807403at2"/>
<dbReference type="HAMAP" id="MF_01161">
    <property type="entry name" value="tRNA_Ile_lys_synt"/>
    <property type="match status" value="1"/>
</dbReference>
<dbReference type="KEGG" id="ladl:NCTC12735_01365"/>
<evidence type="ECO:0000313" key="10">
    <source>
        <dbReference type="EMBL" id="KTC66052.1"/>
    </source>
</evidence>
<dbReference type="InterPro" id="IPR012796">
    <property type="entry name" value="Lysidine-tRNA-synth_C"/>
</dbReference>
<evidence type="ECO:0000313" key="13">
    <source>
        <dbReference type="Proteomes" id="UP000281170"/>
    </source>
</evidence>
<evidence type="ECO:0000259" key="9">
    <source>
        <dbReference type="SMART" id="SM00977"/>
    </source>
</evidence>
<dbReference type="InterPro" id="IPR015262">
    <property type="entry name" value="tRNA_Ile_lys_synt_subst-bd"/>
</dbReference>
<comment type="subcellular location">
    <subcellularLocation>
        <location evidence="1 8">Cytoplasm</location>
    </subcellularLocation>
</comment>
<dbReference type="NCBIfam" id="TIGR02432">
    <property type="entry name" value="lysidine_TilS_N"/>
    <property type="match status" value="1"/>
</dbReference>
<dbReference type="Proteomes" id="UP000054859">
    <property type="component" value="Unassembled WGS sequence"/>
</dbReference>
<dbReference type="GO" id="GO:0032267">
    <property type="term" value="F:tRNA(Ile)-lysidine synthase activity"/>
    <property type="evidence" value="ECO:0007669"/>
    <property type="project" value="UniProtKB-EC"/>
</dbReference>
<name>A0A0W0R4P2_9GAMM</name>
<protein>
    <recommendedName>
        <fullName evidence="8">tRNA(Ile)-lysidine synthase</fullName>
        <ecNumber evidence="8">6.3.4.19</ecNumber>
    </recommendedName>
    <alternativeName>
        <fullName evidence="8">tRNA(Ile)-2-lysyl-cytidine synthase</fullName>
    </alternativeName>
    <alternativeName>
        <fullName evidence="8">tRNA(Ile)-lysidine synthetase</fullName>
    </alternativeName>
</protein>
<dbReference type="Proteomes" id="UP000281170">
    <property type="component" value="Plasmid 20"/>
</dbReference>
<dbReference type="STRING" id="45056.Lade_0710"/>
<feature type="binding site" evidence="8">
    <location>
        <begin position="25"/>
        <end position="30"/>
    </location>
    <ligand>
        <name>ATP</name>
        <dbReference type="ChEBI" id="CHEBI:30616"/>
    </ligand>
</feature>
<dbReference type="EC" id="6.3.4.19" evidence="8"/>
<dbReference type="EMBL" id="LR134429">
    <property type="protein sequence ID" value="VEH85730.1"/>
    <property type="molecule type" value="Genomic_DNA"/>
</dbReference>
<dbReference type="CDD" id="cd01992">
    <property type="entry name" value="TilS_N"/>
    <property type="match status" value="1"/>
</dbReference>
<comment type="function">
    <text evidence="8">Ligates lysine onto the cytidine present at position 34 of the AUA codon-specific tRNA(Ile) that contains the anticodon CAU, in an ATP-dependent manner. Cytidine is converted to lysidine, thus changing the amino acid specificity of the tRNA from methionine to isoleucine.</text>
</comment>
<feature type="domain" description="Lysidine-tRNA(Ile) synthetase C-terminal" evidence="9">
    <location>
        <begin position="355"/>
        <end position="426"/>
    </location>
</feature>
<evidence type="ECO:0000256" key="3">
    <source>
        <dbReference type="ARBA" id="ARBA00022598"/>
    </source>
</evidence>
<accession>A0A0W0R4P2</accession>
<evidence type="ECO:0000313" key="11">
    <source>
        <dbReference type="EMBL" id="VEH85730.1"/>
    </source>
</evidence>
<comment type="domain">
    <text evidence="8">The N-terminal region contains the highly conserved SGGXDS motif, predicted to be a P-loop motif involved in ATP binding.</text>
</comment>
<keyword evidence="5 8" id="KW-0547">Nucleotide-binding</keyword>
<dbReference type="Pfam" id="PF01171">
    <property type="entry name" value="ATP_bind_3"/>
    <property type="match status" value="1"/>
</dbReference>
<proteinExistence type="inferred from homology"/>
<dbReference type="PANTHER" id="PTHR43033">
    <property type="entry name" value="TRNA(ILE)-LYSIDINE SYNTHASE-RELATED"/>
    <property type="match status" value="1"/>
</dbReference>
<dbReference type="PANTHER" id="PTHR43033:SF1">
    <property type="entry name" value="TRNA(ILE)-LYSIDINE SYNTHASE-RELATED"/>
    <property type="match status" value="1"/>
</dbReference>
<dbReference type="NCBIfam" id="TIGR02433">
    <property type="entry name" value="lysidine_TilS_C"/>
    <property type="match status" value="1"/>
</dbReference>
<dbReference type="InterPro" id="IPR014729">
    <property type="entry name" value="Rossmann-like_a/b/a_fold"/>
</dbReference>
<keyword evidence="3 8" id="KW-0436">Ligase</keyword>
<dbReference type="RefSeq" id="WP_065310928.1">
    <property type="nucleotide sequence ID" value="NZ_CAAAHS010000005.1"/>
</dbReference>
<evidence type="ECO:0000256" key="6">
    <source>
        <dbReference type="ARBA" id="ARBA00022840"/>
    </source>
</evidence>
<comment type="catalytic activity">
    <reaction evidence="7 8">
        <text>cytidine(34) in tRNA(Ile2) + L-lysine + ATP = lysidine(34) in tRNA(Ile2) + AMP + diphosphate + H(+)</text>
        <dbReference type="Rhea" id="RHEA:43744"/>
        <dbReference type="Rhea" id="RHEA-COMP:10625"/>
        <dbReference type="Rhea" id="RHEA-COMP:10670"/>
        <dbReference type="ChEBI" id="CHEBI:15378"/>
        <dbReference type="ChEBI" id="CHEBI:30616"/>
        <dbReference type="ChEBI" id="CHEBI:32551"/>
        <dbReference type="ChEBI" id="CHEBI:33019"/>
        <dbReference type="ChEBI" id="CHEBI:82748"/>
        <dbReference type="ChEBI" id="CHEBI:83665"/>
        <dbReference type="ChEBI" id="CHEBI:456215"/>
        <dbReference type="EC" id="6.3.4.19"/>
    </reaction>
</comment>
<geneLocation type="plasmid" evidence="11 13">
    <name>20</name>
</geneLocation>
<gene>
    <name evidence="8 11" type="primary">tilS</name>
    <name evidence="10" type="ORF">Lade_0710</name>
    <name evidence="11" type="ORF">NCTC12735_01365</name>
</gene>
<keyword evidence="12" id="KW-1185">Reference proteome</keyword>
<dbReference type="AlphaFoldDB" id="A0A0W0R4P2"/>
<dbReference type="PATRIC" id="fig|45056.6.peg.733"/>
<dbReference type="SUPFAM" id="SSF82829">
    <property type="entry name" value="MesJ substrate recognition domain-like"/>
    <property type="match status" value="1"/>
</dbReference>
<dbReference type="EMBL" id="LNKA01000001">
    <property type="protein sequence ID" value="KTC66052.1"/>
    <property type="molecule type" value="Genomic_DNA"/>
</dbReference>
<dbReference type="GO" id="GO:0006400">
    <property type="term" value="P:tRNA modification"/>
    <property type="evidence" value="ECO:0007669"/>
    <property type="project" value="UniProtKB-UniRule"/>
</dbReference>
<comment type="similarity">
    <text evidence="8">Belongs to the tRNA(Ile)-lysidine synthase family.</text>
</comment>
<organism evidence="10 12">
    <name type="scientific">Legionella adelaidensis</name>
    <dbReference type="NCBI Taxonomy" id="45056"/>
    <lineage>
        <taxon>Bacteria</taxon>
        <taxon>Pseudomonadati</taxon>
        <taxon>Pseudomonadota</taxon>
        <taxon>Gammaproteobacteria</taxon>
        <taxon>Legionellales</taxon>
        <taxon>Legionellaceae</taxon>
        <taxon>Legionella</taxon>
    </lineage>
</organism>
<dbReference type="Gene3D" id="1.20.59.20">
    <property type="match status" value="1"/>
</dbReference>
<dbReference type="InterPro" id="IPR012094">
    <property type="entry name" value="tRNA_Ile_lys_synt"/>
</dbReference>
<dbReference type="GO" id="GO:0005737">
    <property type="term" value="C:cytoplasm"/>
    <property type="evidence" value="ECO:0007669"/>
    <property type="project" value="UniProtKB-SubCell"/>
</dbReference>
<dbReference type="SMART" id="SM00977">
    <property type="entry name" value="TilS_C"/>
    <property type="match status" value="1"/>
</dbReference>
<dbReference type="SUPFAM" id="SSF52402">
    <property type="entry name" value="Adenine nucleotide alpha hydrolases-like"/>
    <property type="match status" value="1"/>
</dbReference>
<keyword evidence="11" id="KW-0614">Plasmid</keyword>
<sequence>MSNGLVSSYFLEIFKHSNKIYIGYSGGLDSTVLLYALNQVPSLKKKLCAVHVHHGLSVNANHWVEHCQLFCKAHSIPLITKKVQFDRSCNIEENARKARYECFSSLLKKEDALVLAHHQDDQAETLLLNLFRGAGVDGLAAMAPVQTFSIGKLIRPFLDLSRSTLEKYAAENTLNWIDDPSNQDPRFARNFLRQTIIPQLKIQWPALSESLSRTAMHCQEAKLNLEELARVDCPDLKNRKETLSLVDLSQLSESRLKNVLRTWLKNNQIKLRSADLLQRIIEQVIFSEKDSQACVQWNDIAIRRFQDTLYSIKGKEEPFQNMAWKNFPRPIQVGNKKLSGKKAQSGLFVPPYSHLEVRFREQGERFIWHGQTKSLKKLFQEWKVPPWLRNTIPLLYINNQLAAVVGWAISDPFFRPNPPYTYALEFESTDPDCLET</sequence>
<dbReference type="GO" id="GO:0005524">
    <property type="term" value="F:ATP binding"/>
    <property type="evidence" value="ECO:0007669"/>
    <property type="project" value="UniProtKB-UniRule"/>
</dbReference>
<evidence type="ECO:0000256" key="5">
    <source>
        <dbReference type="ARBA" id="ARBA00022741"/>
    </source>
</evidence>
<evidence type="ECO:0000256" key="4">
    <source>
        <dbReference type="ARBA" id="ARBA00022694"/>
    </source>
</evidence>
<reference evidence="11 13" key="2">
    <citation type="submission" date="2018-12" db="EMBL/GenBank/DDBJ databases">
        <authorList>
            <consortium name="Pathogen Informatics"/>
        </authorList>
    </citation>
    <scope>NUCLEOTIDE SEQUENCE [LARGE SCALE GENOMIC DNA]</scope>
    <source>
        <strain evidence="11 13">NCTC12735</strain>
        <plasmid evidence="13">20</plasmid>
    </source>
</reference>
<keyword evidence="4 8" id="KW-0819">tRNA processing</keyword>
<evidence type="ECO:0000256" key="7">
    <source>
        <dbReference type="ARBA" id="ARBA00048539"/>
    </source>
</evidence>
<dbReference type="Gene3D" id="3.40.50.620">
    <property type="entry name" value="HUPs"/>
    <property type="match status" value="1"/>
</dbReference>
<dbReference type="Pfam" id="PF09179">
    <property type="entry name" value="TilS"/>
    <property type="match status" value="1"/>
</dbReference>
<evidence type="ECO:0000313" key="12">
    <source>
        <dbReference type="Proteomes" id="UP000054859"/>
    </source>
</evidence>
<evidence type="ECO:0000256" key="2">
    <source>
        <dbReference type="ARBA" id="ARBA00022490"/>
    </source>
</evidence>
<dbReference type="SUPFAM" id="SSF56037">
    <property type="entry name" value="PheT/TilS domain"/>
    <property type="match status" value="1"/>
</dbReference>
<reference evidence="10 12" key="1">
    <citation type="submission" date="2015-11" db="EMBL/GenBank/DDBJ databases">
        <title>Identification of large and diverse effector repertoires of 38 Legionella species.</title>
        <authorList>
            <person name="Burstein D."/>
            <person name="Amaro F."/>
            <person name="Zusman T."/>
            <person name="Lifshitz Z."/>
            <person name="Cohen O."/>
            <person name="Gilbert J.A."/>
            <person name="Pupko T."/>
            <person name="Shuman H.A."/>
            <person name="Segal G."/>
        </authorList>
    </citation>
    <scope>NUCLEOTIDE SEQUENCE [LARGE SCALE GENOMIC DNA]</scope>
    <source>
        <strain evidence="10 12">1762-AUS-E</strain>
    </source>
</reference>
<evidence type="ECO:0000256" key="1">
    <source>
        <dbReference type="ARBA" id="ARBA00004496"/>
    </source>
</evidence>
<dbReference type="Pfam" id="PF11734">
    <property type="entry name" value="TilS_C"/>
    <property type="match status" value="1"/>
</dbReference>